<dbReference type="AlphaFoldDB" id="A0A1F8EL01"/>
<organism evidence="1 2">
    <name type="scientific">Candidatus Yanofskybacteria bacterium RIFCSPHIGHO2_01_FULL_41_53</name>
    <dbReference type="NCBI Taxonomy" id="1802663"/>
    <lineage>
        <taxon>Bacteria</taxon>
        <taxon>Candidatus Yanofskyibacteriota</taxon>
    </lineage>
</organism>
<name>A0A1F8EL01_9BACT</name>
<protein>
    <submittedName>
        <fullName evidence="1">Uncharacterized protein</fullName>
    </submittedName>
</protein>
<evidence type="ECO:0000313" key="1">
    <source>
        <dbReference type="EMBL" id="OGN01524.1"/>
    </source>
</evidence>
<sequence>MELDGILHFFCEAGFGGGYWAFQDRKFIEPNTSYLICNKCYLYWNRTKNSECPTANISNIRNIPLDKAVDLNFQLPPECETSQHNFRPIADECWSYDGLHILENGDILTVNSKDDPNTIIWKGTIKLSGLAPGCAHVNGVLKVFSFQEDTDKNTWLKWFFEEYPAKLIKIRPQR</sequence>
<comment type="caution">
    <text evidence="1">The sequence shown here is derived from an EMBL/GenBank/DDBJ whole genome shotgun (WGS) entry which is preliminary data.</text>
</comment>
<proteinExistence type="predicted"/>
<reference evidence="1 2" key="1">
    <citation type="journal article" date="2016" name="Nat. Commun.">
        <title>Thousands of microbial genomes shed light on interconnected biogeochemical processes in an aquifer system.</title>
        <authorList>
            <person name="Anantharaman K."/>
            <person name="Brown C.T."/>
            <person name="Hug L.A."/>
            <person name="Sharon I."/>
            <person name="Castelle C.J."/>
            <person name="Probst A.J."/>
            <person name="Thomas B.C."/>
            <person name="Singh A."/>
            <person name="Wilkins M.J."/>
            <person name="Karaoz U."/>
            <person name="Brodie E.L."/>
            <person name="Williams K.H."/>
            <person name="Hubbard S.S."/>
            <person name="Banfield J.F."/>
        </authorList>
    </citation>
    <scope>NUCLEOTIDE SEQUENCE [LARGE SCALE GENOMIC DNA]</scope>
</reference>
<dbReference type="EMBL" id="MGJD01000004">
    <property type="protein sequence ID" value="OGN01524.1"/>
    <property type="molecule type" value="Genomic_DNA"/>
</dbReference>
<evidence type="ECO:0000313" key="2">
    <source>
        <dbReference type="Proteomes" id="UP000177117"/>
    </source>
</evidence>
<accession>A0A1F8EL01</accession>
<gene>
    <name evidence="1" type="ORF">A2650_02765</name>
</gene>
<dbReference type="Proteomes" id="UP000177117">
    <property type="component" value="Unassembled WGS sequence"/>
</dbReference>